<dbReference type="AlphaFoldDB" id="A0AAU9JT47"/>
<gene>
    <name evidence="1" type="ORF">BSTOLATCC_MIC36645</name>
</gene>
<dbReference type="InterPro" id="IPR012292">
    <property type="entry name" value="Globin/Proto"/>
</dbReference>
<keyword evidence="2" id="KW-1185">Reference proteome</keyword>
<dbReference type="Gene3D" id="1.10.490.10">
    <property type="entry name" value="Globins"/>
    <property type="match status" value="1"/>
</dbReference>
<evidence type="ECO:0000313" key="1">
    <source>
        <dbReference type="EMBL" id="CAG9324871.1"/>
    </source>
</evidence>
<evidence type="ECO:0000313" key="2">
    <source>
        <dbReference type="Proteomes" id="UP001162131"/>
    </source>
</evidence>
<dbReference type="SUPFAM" id="SSF46458">
    <property type="entry name" value="Globin-like"/>
    <property type="match status" value="1"/>
</dbReference>
<dbReference type="EMBL" id="CAJZBQ010000036">
    <property type="protein sequence ID" value="CAG9324871.1"/>
    <property type="molecule type" value="Genomic_DNA"/>
</dbReference>
<accession>A0AAU9JT47</accession>
<dbReference type="GO" id="GO:0019825">
    <property type="term" value="F:oxygen binding"/>
    <property type="evidence" value="ECO:0007669"/>
    <property type="project" value="InterPro"/>
</dbReference>
<sequence>MNVPKILENLNDFHQNNYERKELIHFTEDLKTLISESTKNLHYVGPEVNPTNQMINRVNNLLPKPPNFQKLNLFNLFAKHASSKRLRINLPTTLVRIEHMPKLYLINSNNEGVHSTESSAEEFFNLVFAGKVDYSMPTFCIKISGEVMCLLSKEIAIKKWHSSDDPALIQYFIQSKANPATITRILWRKGAKLKYFTITNKKRVGKKLAKSATMSSPNFVFKRAKPNLNSHDGRHATVVLNTPQAFTYNQLKQNLKFTKKNKRLTVPYEPQEFPAKRSLDCDDIKITKTLSNEFNFEENSHSPMVDDHTDNPMDNYLVVTKDIDSCYAAESFQKIGEIELMVEHIIDFLNSVLFDQYGGLKGIVLDFVKDKNNNWFLLDCKEHLVDYSIHSKPKMKLDMPKNHDHEHLERAKTDISDIPNEESRPVSTTSMNPISEKVEEVLSCPFKIRTKAPKIPHELTSEQDIIERLNKVNMKIDRLNAQKSPRRISPINREESIHEYLESFNHTKAPMTPSLGHFSSKMLQDQSPGDEKRIDDGIERKCIEGVIGTYDEMTMNIKIAKVREQDIVIKYGGEQFWGKFIISLYNKILSCDLLNKYFKKSTMESFEGIVTGMFKIINGSLNLELRRRLRAAHYLRGITLEEFYCYADIFDVTLTEFGVDDDDKQGIMSQIRSMKTLICKQEIENSK</sequence>
<dbReference type="GO" id="GO:0020037">
    <property type="term" value="F:heme binding"/>
    <property type="evidence" value="ECO:0007669"/>
    <property type="project" value="InterPro"/>
</dbReference>
<protein>
    <submittedName>
        <fullName evidence="1">Uncharacterized protein</fullName>
    </submittedName>
</protein>
<organism evidence="1 2">
    <name type="scientific">Blepharisma stoltei</name>
    <dbReference type="NCBI Taxonomy" id="1481888"/>
    <lineage>
        <taxon>Eukaryota</taxon>
        <taxon>Sar</taxon>
        <taxon>Alveolata</taxon>
        <taxon>Ciliophora</taxon>
        <taxon>Postciliodesmatophora</taxon>
        <taxon>Heterotrichea</taxon>
        <taxon>Heterotrichida</taxon>
        <taxon>Blepharismidae</taxon>
        <taxon>Blepharisma</taxon>
    </lineage>
</organism>
<comment type="caution">
    <text evidence="1">The sequence shown here is derived from an EMBL/GenBank/DDBJ whole genome shotgun (WGS) entry which is preliminary data.</text>
</comment>
<proteinExistence type="predicted"/>
<reference evidence="1" key="1">
    <citation type="submission" date="2021-09" db="EMBL/GenBank/DDBJ databases">
        <authorList>
            <consortium name="AG Swart"/>
            <person name="Singh M."/>
            <person name="Singh A."/>
            <person name="Seah K."/>
            <person name="Emmerich C."/>
        </authorList>
    </citation>
    <scope>NUCLEOTIDE SEQUENCE</scope>
    <source>
        <strain evidence="1">ATCC30299</strain>
    </source>
</reference>
<dbReference type="InterPro" id="IPR009050">
    <property type="entry name" value="Globin-like_sf"/>
</dbReference>
<name>A0AAU9JT47_9CILI</name>
<dbReference type="Proteomes" id="UP001162131">
    <property type="component" value="Unassembled WGS sequence"/>
</dbReference>